<dbReference type="GO" id="GO:0016925">
    <property type="term" value="P:protein sumoylation"/>
    <property type="evidence" value="ECO:0007669"/>
    <property type="project" value="TreeGrafter"/>
</dbReference>
<feature type="region of interest" description="Disordered" evidence="5">
    <location>
        <begin position="157"/>
        <end position="184"/>
    </location>
</feature>
<dbReference type="GO" id="GO:0061665">
    <property type="term" value="F:SUMO ligase activity"/>
    <property type="evidence" value="ECO:0007669"/>
    <property type="project" value="TreeGrafter"/>
</dbReference>
<evidence type="ECO:0000256" key="4">
    <source>
        <dbReference type="PROSITE-ProRule" id="PRU00452"/>
    </source>
</evidence>
<accession>A0A8J4XWE5</accession>
<dbReference type="Proteomes" id="UP000770661">
    <property type="component" value="Unassembled WGS sequence"/>
</dbReference>
<evidence type="ECO:0000259" key="6">
    <source>
        <dbReference type="PROSITE" id="PS51044"/>
    </source>
</evidence>
<proteinExistence type="predicted"/>
<evidence type="ECO:0000256" key="1">
    <source>
        <dbReference type="ARBA" id="ARBA00022723"/>
    </source>
</evidence>
<feature type="region of interest" description="Disordered" evidence="5">
    <location>
        <begin position="123"/>
        <end position="143"/>
    </location>
</feature>
<reference evidence="7" key="1">
    <citation type="submission" date="2020-07" db="EMBL/GenBank/DDBJ databases">
        <title>The High-quality genome of the commercially important snow crab, Chionoecetes opilio.</title>
        <authorList>
            <person name="Jeong J.-H."/>
            <person name="Ryu S."/>
        </authorList>
    </citation>
    <scope>NUCLEOTIDE SEQUENCE</scope>
    <source>
        <strain evidence="7">MADBK_172401_WGS</strain>
        <tissue evidence="7">Digestive gland</tissue>
    </source>
</reference>
<dbReference type="AlphaFoldDB" id="A0A8J4XWE5"/>
<dbReference type="GO" id="GO:0008270">
    <property type="term" value="F:zinc ion binding"/>
    <property type="evidence" value="ECO:0007669"/>
    <property type="project" value="UniProtKB-KW"/>
</dbReference>
<feature type="domain" description="SP-RING-type" evidence="6">
    <location>
        <begin position="29"/>
        <end position="110"/>
    </location>
</feature>
<dbReference type="InterPro" id="IPR013083">
    <property type="entry name" value="Znf_RING/FYVE/PHD"/>
</dbReference>
<dbReference type="GO" id="GO:0000785">
    <property type="term" value="C:chromatin"/>
    <property type="evidence" value="ECO:0007669"/>
    <property type="project" value="TreeGrafter"/>
</dbReference>
<gene>
    <name evidence="7" type="primary">ZMIZ1</name>
    <name evidence="7" type="ORF">GWK47_016909</name>
</gene>
<keyword evidence="8" id="KW-1185">Reference proteome</keyword>
<keyword evidence="3" id="KW-0862">Zinc</keyword>
<name>A0A8J4XWE5_CHIOP</name>
<dbReference type="Pfam" id="PF02891">
    <property type="entry name" value="zf-MIZ"/>
    <property type="match status" value="1"/>
</dbReference>
<dbReference type="OrthoDB" id="27975at2759"/>
<dbReference type="Gene3D" id="3.30.40.10">
    <property type="entry name" value="Zinc/RING finger domain, C3HC4 (zinc finger)"/>
    <property type="match status" value="1"/>
</dbReference>
<dbReference type="PANTHER" id="PTHR10782:SF4">
    <property type="entry name" value="TONALLI, ISOFORM E"/>
    <property type="match status" value="1"/>
</dbReference>
<dbReference type="SUPFAM" id="SSF57850">
    <property type="entry name" value="RING/U-box"/>
    <property type="match status" value="1"/>
</dbReference>
<dbReference type="EMBL" id="JACEEZ010021752">
    <property type="protein sequence ID" value="KAG0713141.1"/>
    <property type="molecule type" value="Genomic_DNA"/>
</dbReference>
<keyword evidence="2 4" id="KW-0863">Zinc-finger</keyword>
<organism evidence="7 8">
    <name type="scientific">Chionoecetes opilio</name>
    <name type="common">Atlantic snow crab</name>
    <name type="synonym">Cancer opilio</name>
    <dbReference type="NCBI Taxonomy" id="41210"/>
    <lineage>
        <taxon>Eukaryota</taxon>
        <taxon>Metazoa</taxon>
        <taxon>Ecdysozoa</taxon>
        <taxon>Arthropoda</taxon>
        <taxon>Crustacea</taxon>
        <taxon>Multicrustacea</taxon>
        <taxon>Malacostraca</taxon>
        <taxon>Eumalacostraca</taxon>
        <taxon>Eucarida</taxon>
        <taxon>Decapoda</taxon>
        <taxon>Pleocyemata</taxon>
        <taxon>Brachyura</taxon>
        <taxon>Eubrachyura</taxon>
        <taxon>Majoidea</taxon>
        <taxon>Majidae</taxon>
        <taxon>Chionoecetes</taxon>
    </lineage>
</organism>
<sequence length="184" mass="20206">MLPAEHCVTKIKRNFNSVAASNGSLNSSEGDGVEQTAIKISLKCPITFKKITLPARGHDCKHIQCFDLESYLQMNCERGSWRCPVCNKTAYLEGLEVDQYIWGIITTLATSPVDEVTMDASASWRASSSAGMPSTPGVKEEDSDTCMKRWNKAMSPGSMTMPTMSNFDMGQSMSPYVPPDMNSE</sequence>
<dbReference type="GO" id="GO:0003712">
    <property type="term" value="F:transcription coregulator activity"/>
    <property type="evidence" value="ECO:0007669"/>
    <property type="project" value="TreeGrafter"/>
</dbReference>
<dbReference type="PROSITE" id="PS51044">
    <property type="entry name" value="ZF_SP_RING"/>
    <property type="match status" value="1"/>
</dbReference>
<dbReference type="GO" id="GO:0006357">
    <property type="term" value="P:regulation of transcription by RNA polymerase II"/>
    <property type="evidence" value="ECO:0007669"/>
    <property type="project" value="TreeGrafter"/>
</dbReference>
<comment type="caution">
    <text evidence="7">The sequence shown here is derived from an EMBL/GenBank/DDBJ whole genome shotgun (WGS) entry which is preliminary data.</text>
</comment>
<dbReference type="PANTHER" id="PTHR10782">
    <property type="entry name" value="ZINC FINGER MIZ DOMAIN-CONTAINING PROTEIN"/>
    <property type="match status" value="1"/>
</dbReference>
<evidence type="ECO:0000313" key="8">
    <source>
        <dbReference type="Proteomes" id="UP000770661"/>
    </source>
</evidence>
<protein>
    <submittedName>
        <fullName evidence="7">Zinc finger MIZ domain-containing protein 1</fullName>
    </submittedName>
</protein>
<evidence type="ECO:0000256" key="3">
    <source>
        <dbReference type="ARBA" id="ARBA00022833"/>
    </source>
</evidence>
<evidence type="ECO:0000256" key="5">
    <source>
        <dbReference type="SAM" id="MobiDB-lite"/>
    </source>
</evidence>
<evidence type="ECO:0000313" key="7">
    <source>
        <dbReference type="EMBL" id="KAG0713141.1"/>
    </source>
</evidence>
<dbReference type="InterPro" id="IPR004181">
    <property type="entry name" value="Znf_MIZ"/>
</dbReference>
<keyword evidence="1" id="KW-0479">Metal-binding</keyword>
<evidence type="ECO:0000256" key="2">
    <source>
        <dbReference type="ARBA" id="ARBA00022771"/>
    </source>
</evidence>